<dbReference type="Gene3D" id="1.10.10.10">
    <property type="entry name" value="Winged helix-like DNA-binding domain superfamily/Winged helix DNA-binding domain"/>
    <property type="match status" value="1"/>
</dbReference>
<dbReference type="PANTHER" id="PTHR33154">
    <property type="entry name" value="TRANSCRIPTIONAL REGULATOR, ARSR FAMILY"/>
    <property type="match status" value="1"/>
</dbReference>
<dbReference type="AlphaFoldDB" id="A0A1I4UNH4"/>
<gene>
    <name evidence="6" type="ORF">SAMN05216207_1004184</name>
</gene>
<dbReference type="InterPro" id="IPR001845">
    <property type="entry name" value="HTH_ArsR_DNA-bd_dom"/>
</dbReference>
<dbReference type="InterPro" id="IPR036390">
    <property type="entry name" value="WH_DNA-bd_sf"/>
</dbReference>
<accession>A0A1I4UNH4</accession>
<dbReference type="InterPro" id="IPR051081">
    <property type="entry name" value="HTH_MetalResp_TranReg"/>
</dbReference>
<sequence length="167" mass="17271">MTEDADRRLSDLERRVAALEEHAGHPGAGGRGTGGTAASGAGTVHYSGEVDLHGPISWTISYDAGAALALDDEPRTGVLAALGHPVRVRIVRGLLHGPRTTAELTEVAELASTGQLYHHLRALTHAGIVEQDGRGSYRIAPRAVVPALVLLTAAADIAGQLGTTPAR</sequence>
<feature type="compositionally biased region" description="Gly residues" evidence="4">
    <location>
        <begin position="26"/>
        <end position="37"/>
    </location>
</feature>
<reference evidence="6 7" key="1">
    <citation type="submission" date="2016-10" db="EMBL/GenBank/DDBJ databases">
        <authorList>
            <person name="de Groot N.N."/>
        </authorList>
    </citation>
    <scope>NUCLEOTIDE SEQUENCE [LARGE SCALE GENOMIC DNA]</scope>
    <source>
        <strain evidence="6 7">CGMCC 4.1877</strain>
    </source>
</reference>
<evidence type="ECO:0000313" key="7">
    <source>
        <dbReference type="Proteomes" id="UP000199614"/>
    </source>
</evidence>
<dbReference type="STRING" id="260086.SAMN05216207_1004184"/>
<dbReference type="InterPro" id="IPR036388">
    <property type="entry name" value="WH-like_DNA-bd_sf"/>
</dbReference>
<dbReference type="PANTHER" id="PTHR33154:SF18">
    <property type="entry name" value="ARSENICAL RESISTANCE OPERON REPRESSOR"/>
    <property type="match status" value="1"/>
</dbReference>
<evidence type="ECO:0000256" key="4">
    <source>
        <dbReference type="SAM" id="MobiDB-lite"/>
    </source>
</evidence>
<dbReference type="CDD" id="cd00090">
    <property type="entry name" value="HTH_ARSR"/>
    <property type="match status" value="1"/>
</dbReference>
<dbReference type="SMART" id="SM00418">
    <property type="entry name" value="HTH_ARSR"/>
    <property type="match status" value="1"/>
</dbReference>
<evidence type="ECO:0000313" key="6">
    <source>
        <dbReference type="EMBL" id="SFM90280.1"/>
    </source>
</evidence>
<keyword evidence="1" id="KW-0805">Transcription regulation</keyword>
<dbReference type="Pfam" id="PF12840">
    <property type="entry name" value="HTH_20"/>
    <property type="match status" value="1"/>
</dbReference>
<keyword evidence="3" id="KW-0804">Transcription</keyword>
<dbReference type="GO" id="GO:0003677">
    <property type="term" value="F:DNA binding"/>
    <property type="evidence" value="ECO:0007669"/>
    <property type="project" value="UniProtKB-KW"/>
</dbReference>
<dbReference type="EMBL" id="FOUY01000004">
    <property type="protein sequence ID" value="SFM90280.1"/>
    <property type="molecule type" value="Genomic_DNA"/>
</dbReference>
<dbReference type="GO" id="GO:0003700">
    <property type="term" value="F:DNA-binding transcription factor activity"/>
    <property type="evidence" value="ECO:0007669"/>
    <property type="project" value="InterPro"/>
</dbReference>
<evidence type="ECO:0000256" key="3">
    <source>
        <dbReference type="ARBA" id="ARBA00023163"/>
    </source>
</evidence>
<dbReference type="InterPro" id="IPR011991">
    <property type="entry name" value="ArsR-like_HTH"/>
</dbReference>
<keyword evidence="7" id="KW-1185">Reference proteome</keyword>
<dbReference type="Proteomes" id="UP000199614">
    <property type="component" value="Unassembled WGS sequence"/>
</dbReference>
<dbReference type="OrthoDB" id="3730926at2"/>
<feature type="domain" description="HTH arsR-type" evidence="5">
    <location>
        <begin position="77"/>
        <end position="150"/>
    </location>
</feature>
<dbReference type="RefSeq" id="WP_093338584.1">
    <property type="nucleotide sequence ID" value="NZ_FOUY01000004.1"/>
</dbReference>
<evidence type="ECO:0000259" key="5">
    <source>
        <dbReference type="SMART" id="SM00418"/>
    </source>
</evidence>
<feature type="region of interest" description="Disordered" evidence="4">
    <location>
        <begin position="20"/>
        <end position="40"/>
    </location>
</feature>
<keyword evidence="2" id="KW-0238">DNA-binding</keyword>
<protein>
    <submittedName>
        <fullName evidence="6">Helix-turn-helix domain-containing protein</fullName>
    </submittedName>
</protein>
<organism evidence="6 7">
    <name type="scientific">Pseudonocardia ammonioxydans</name>
    <dbReference type="NCBI Taxonomy" id="260086"/>
    <lineage>
        <taxon>Bacteria</taxon>
        <taxon>Bacillati</taxon>
        <taxon>Actinomycetota</taxon>
        <taxon>Actinomycetes</taxon>
        <taxon>Pseudonocardiales</taxon>
        <taxon>Pseudonocardiaceae</taxon>
        <taxon>Pseudonocardia</taxon>
    </lineage>
</organism>
<dbReference type="SUPFAM" id="SSF46785">
    <property type="entry name" value="Winged helix' DNA-binding domain"/>
    <property type="match status" value="1"/>
</dbReference>
<name>A0A1I4UNH4_PSUAM</name>
<evidence type="ECO:0000256" key="1">
    <source>
        <dbReference type="ARBA" id="ARBA00023015"/>
    </source>
</evidence>
<evidence type="ECO:0000256" key="2">
    <source>
        <dbReference type="ARBA" id="ARBA00023125"/>
    </source>
</evidence>
<proteinExistence type="predicted"/>